<organism evidence="1 2">
    <name type="scientific">Photobacterium lutimaris</name>
    <dbReference type="NCBI Taxonomy" id="388278"/>
    <lineage>
        <taxon>Bacteria</taxon>
        <taxon>Pseudomonadati</taxon>
        <taxon>Pseudomonadota</taxon>
        <taxon>Gammaproteobacteria</taxon>
        <taxon>Vibrionales</taxon>
        <taxon>Vibrionaceae</taxon>
        <taxon>Photobacterium</taxon>
    </lineage>
</organism>
<dbReference type="Proteomes" id="UP000241222">
    <property type="component" value="Unassembled WGS sequence"/>
</dbReference>
<name>A0A2T3J4P6_9GAMM</name>
<comment type="caution">
    <text evidence="1">The sequence shown here is derived from an EMBL/GenBank/DDBJ whole genome shotgun (WGS) entry which is preliminary data.</text>
</comment>
<evidence type="ECO:0000313" key="2">
    <source>
        <dbReference type="Proteomes" id="UP000241222"/>
    </source>
</evidence>
<dbReference type="AlphaFoldDB" id="A0A2T3J4P6"/>
<sequence>MDQADSLRSLFAKQSAREKLIQCRDKLRSAIKMGNYEEVQLLTEELEHALSHFEASLEDDARDLP</sequence>
<evidence type="ECO:0000313" key="1">
    <source>
        <dbReference type="EMBL" id="PSU36277.1"/>
    </source>
</evidence>
<proteinExistence type="predicted"/>
<accession>A0A2T3J4P6</accession>
<dbReference type="EMBL" id="PYMH01000001">
    <property type="protein sequence ID" value="PSU36277.1"/>
    <property type="molecule type" value="Genomic_DNA"/>
</dbReference>
<reference evidence="1 2" key="1">
    <citation type="submission" date="2018-03" db="EMBL/GenBank/DDBJ databases">
        <title>Whole genome sequencing of Histamine producing bacteria.</title>
        <authorList>
            <person name="Butler K."/>
        </authorList>
    </citation>
    <scope>NUCLEOTIDE SEQUENCE [LARGE SCALE GENOMIC DNA]</scope>
    <source>
        <strain evidence="1 2">JCM 13586</strain>
    </source>
</reference>
<gene>
    <name evidence="1" type="ORF">C9I99_04570</name>
</gene>
<protein>
    <submittedName>
        <fullName evidence="1">Uncharacterized protein</fullName>
    </submittedName>
</protein>
<keyword evidence="2" id="KW-1185">Reference proteome</keyword>